<evidence type="ECO:0000256" key="9">
    <source>
        <dbReference type="ARBA" id="ARBA00022840"/>
    </source>
</evidence>
<dbReference type="InterPro" id="IPR008207">
    <property type="entry name" value="Sig_transdc_His_kin_Hpt_dom"/>
</dbReference>
<evidence type="ECO:0000313" key="17">
    <source>
        <dbReference type="Proteomes" id="UP001144110"/>
    </source>
</evidence>
<comment type="caution">
    <text evidence="16">The sequence shown here is derived from an EMBL/GenBank/DDBJ whole genome shotgun (WGS) entry which is preliminary data.</text>
</comment>
<evidence type="ECO:0000313" key="16">
    <source>
        <dbReference type="EMBL" id="MDF2953965.1"/>
    </source>
</evidence>
<dbReference type="SUPFAM" id="SSF55874">
    <property type="entry name" value="ATPase domain of HSP90 chaperone/DNA topoisomerase II/histidine kinase"/>
    <property type="match status" value="1"/>
</dbReference>
<proteinExistence type="predicted"/>
<dbReference type="SMART" id="SM01231">
    <property type="entry name" value="H-kinase_dim"/>
    <property type="match status" value="1"/>
</dbReference>
<dbReference type="InterPro" id="IPR004105">
    <property type="entry name" value="CheA-like_dim"/>
</dbReference>
<dbReference type="PROSITE" id="PS50109">
    <property type="entry name" value="HIS_KIN"/>
    <property type="match status" value="1"/>
</dbReference>
<evidence type="ECO:0000256" key="5">
    <source>
        <dbReference type="ARBA" id="ARBA00022553"/>
    </source>
</evidence>
<dbReference type="Pfam" id="PF01584">
    <property type="entry name" value="CheW"/>
    <property type="match status" value="1"/>
</dbReference>
<dbReference type="SUPFAM" id="SSF47226">
    <property type="entry name" value="Histidine-containing phosphotransfer domain, HPT domain"/>
    <property type="match status" value="3"/>
</dbReference>
<dbReference type="Gene3D" id="1.10.287.560">
    <property type="entry name" value="Histidine kinase CheA-like, homodimeric domain"/>
    <property type="match status" value="1"/>
</dbReference>
<evidence type="ECO:0000256" key="4">
    <source>
        <dbReference type="ARBA" id="ARBA00022500"/>
    </source>
</evidence>
<comment type="catalytic activity">
    <reaction evidence="1">
        <text>ATP + protein L-histidine = ADP + protein N-phospho-L-histidine.</text>
        <dbReference type="EC" id="2.7.13.3"/>
    </reaction>
</comment>
<organism evidence="16 17">
    <name type="scientific">Candidatus Thermodesulfobacterium syntrophicum</name>
    <dbReference type="NCBI Taxonomy" id="3060442"/>
    <lineage>
        <taxon>Bacteria</taxon>
        <taxon>Pseudomonadati</taxon>
        <taxon>Thermodesulfobacteriota</taxon>
        <taxon>Thermodesulfobacteria</taxon>
        <taxon>Thermodesulfobacteriales</taxon>
        <taxon>Thermodesulfobacteriaceae</taxon>
        <taxon>Thermodesulfobacterium</taxon>
    </lineage>
</organism>
<dbReference type="EMBL" id="JAPHEG010000005">
    <property type="protein sequence ID" value="MDF2953965.1"/>
    <property type="molecule type" value="Genomic_DNA"/>
</dbReference>
<dbReference type="InterPro" id="IPR036061">
    <property type="entry name" value="CheW-like_dom_sf"/>
</dbReference>
<dbReference type="FunFam" id="3.30.565.10:FF:000016">
    <property type="entry name" value="Chemotaxis protein CheA, putative"/>
    <property type="match status" value="1"/>
</dbReference>
<dbReference type="PROSITE" id="PS50894">
    <property type="entry name" value="HPT"/>
    <property type="match status" value="2"/>
</dbReference>
<dbReference type="AlphaFoldDB" id="A0AAE3P4M5"/>
<dbReference type="Gene3D" id="2.30.30.40">
    <property type="entry name" value="SH3 Domains"/>
    <property type="match status" value="1"/>
</dbReference>
<feature type="domain" description="CheW-like" evidence="14">
    <location>
        <begin position="835"/>
        <end position="969"/>
    </location>
</feature>
<dbReference type="Pfam" id="PF02895">
    <property type="entry name" value="H-kinase_dim"/>
    <property type="match status" value="1"/>
</dbReference>
<protein>
    <recommendedName>
        <fullName evidence="3">Chemotaxis protein CheA</fullName>
        <ecNumber evidence="2">2.7.13.3</ecNumber>
    </recommendedName>
</protein>
<keyword evidence="10" id="KW-0902">Two-component regulatory system</keyword>
<evidence type="ECO:0000256" key="8">
    <source>
        <dbReference type="ARBA" id="ARBA00022777"/>
    </source>
</evidence>
<name>A0AAE3P4M5_9BACT</name>
<gene>
    <name evidence="16" type="ORF">OD816_001210</name>
</gene>
<dbReference type="Pfam" id="PF01627">
    <property type="entry name" value="Hpt"/>
    <property type="match status" value="2"/>
</dbReference>
<evidence type="ECO:0000256" key="1">
    <source>
        <dbReference type="ARBA" id="ARBA00000085"/>
    </source>
</evidence>
<evidence type="ECO:0000259" key="15">
    <source>
        <dbReference type="PROSITE" id="PS50894"/>
    </source>
</evidence>
<keyword evidence="6" id="KW-0808">Transferase</keyword>
<dbReference type="CDD" id="cd16916">
    <property type="entry name" value="HATPase_CheA-like"/>
    <property type="match status" value="1"/>
</dbReference>
<dbReference type="PRINTS" id="PR00344">
    <property type="entry name" value="BCTRLSENSOR"/>
</dbReference>
<evidence type="ECO:0000256" key="12">
    <source>
        <dbReference type="PROSITE-ProRule" id="PRU00110"/>
    </source>
</evidence>
<dbReference type="PANTHER" id="PTHR43395:SF10">
    <property type="entry name" value="CHEMOTAXIS PROTEIN CHEA"/>
    <property type="match status" value="1"/>
</dbReference>
<keyword evidence="8 16" id="KW-0418">Kinase</keyword>
<feature type="domain" description="Histidine kinase" evidence="13">
    <location>
        <begin position="630"/>
        <end position="833"/>
    </location>
</feature>
<dbReference type="EC" id="2.7.13.3" evidence="2"/>
<evidence type="ECO:0000256" key="3">
    <source>
        <dbReference type="ARBA" id="ARBA00021495"/>
    </source>
</evidence>
<dbReference type="GO" id="GO:0005524">
    <property type="term" value="F:ATP binding"/>
    <property type="evidence" value="ECO:0007669"/>
    <property type="project" value="UniProtKB-KW"/>
</dbReference>
<feature type="domain" description="HPt" evidence="15">
    <location>
        <begin position="2"/>
        <end position="106"/>
    </location>
</feature>
<dbReference type="GO" id="GO:0005737">
    <property type="term" value="C:cytoplasm"/>
    <property type="evidence" value="ECO:0007669"/>
    <property type="project" value="InterPro"/>
</dbReference>
<dbReference type="GO" id="GO:0006935">
    <property type="term" value="P:chemotaxis"/>
    <property type="evidence" value="ECO:0007669"/>
    <property type="project" value="UniProtKB-KW"/>
</dbReference>
<dbReference type="SMART" id="SM00387">
    <property type="entry name" value="HATPase_c"/>
    <property type="match status" value="1"/>
</dbReference>
<feature type="modified residue" description="Phosphohistidine" evidence="12">
    <location>
        <position position="49"/>
    </location>
</feature>
<evidence type="ECO:0000256" key="2">
    <source>
        <dbReference type="ARBA" id="ARBA00012438"/>
    </source>
</evidence>
<evidence type="ECO:0000259" key="13">
    <source>
        <dbReference type="PROSITE" id="PS50109"/>
    </source>
</evidence>
<dbReference type="SUPFAM" id="SSF50341">
    <property type="entry name" value="CheW-like"/>
    <property type="match status" value="1"/>
</dbReference>
<dbReference type="InterPro" id="IPR036097">
    <property type="entry name" value="HisK_dim/P_sf"/>
</dbReference>
<dbReference type="InterPro" id="IPR036890">
    <property type="entry name" value="HATPase_C_sf"/>
</dbReference>
<dbReference type="Gene3D" id="1.20.120.160">
    <property type="entry name" value="HPT domain"/>
    <property type="match status" value="2"/>
</dbReference>
<dbReference type="GO" id="GO:0000155">
    <property type="term" value="F:phosphorelay sensor kinase activity"/>
    <property type="evidence" value="ECO:0007669"/>
    <property type="project" value="InterPro"/>
</dbReference>
<dbReference type="InterPro" id="IPR002545">
    <property type="entry name" value="CheW-lke_dom"/>
</dbReference>
<evidence type="ECO:0000259" key="14">
    <source>
        <dbReference type="PROSITE" id="PS50851"/>
    </source>
</evidence>
<dbReference type="CDD" id="cd00088">
    <property type="entry name" value="HPT"/>
    <property type="match status" value="2"/>
</dbReference>
<dbReference type="InterPro" id="IPR036641">
    <property type="entry name" value="HPT_dom_sf"/>
</dbReference>
<keyword evidence="4" id="KW-0145">Chemotaxis</keyword>
<evidence type="ECO:0000256" key="11">
    <source>
        <dbReference type="ARBA" id="ARBA00035100"/>
    </source>
</evidence>
<feature type="modified residue" description="Phosphohistidine" evidence="12">
    <location>
        <position position="321"/>
    </location>
</feature>
<dbReference type="Gene3D" id="3.30.565.10">
    <property type="entry name" value="Histidine kinase-like ATPase, C-terminal domain"/>
    <property type="match status" value="1"/>
</dbReference>
<feature type="domain" description="HPt" evidence="15">
    <location>
        <begin position="275"/>
        <end position="378"/>
    </location>
</feature>
<sequence>MMMDEMEYYRRQFYVEAKEIIEKATEDVLKAETEPDNIELLNSIFRGVHTIKGSAGGFELEEISEFAHHLETLLDKLRNREIELTSEIVDIILNGLDYIAKMIEDCEKGLKPEINYELIEKFKSFAIPSKESENIRDIETSEKIHKEEAVSIKREEIPLEIVENLKDYYERGYKVYKILIKYTTDEYINGFDPLIFLKNLKSNTVYYQAITDISTVPPIKDFNPLTLYLQPVIYIATDLNTEEIKDLVFDETLIEIIDLSLQFKVPEKPEEFIPFEAIDKDVFNEFMIDAFEALDTIEKNILAYEKDNSLEALNAIFRAVHTLKGDADYIGLNVLAKFCHNLETLLERLRSGKVKRTPTIIDTLLKAIDILRITIVNLKTNKGYPFTIHQVESELKEILSSKEPLKEEPILSKETLPPEDTLNIFLDQASQFRDIIKIYLPKGLDEQNLKIILRALRSIKSSASYIGLYTLSQMVEKALSLHEEKKIEDFQKELKSIEAFLEGLLSGGVKKLGEILLEDQKITEKDLKEALSKQKKIGEILIEEGKVKKEDVQEALKKQRLMETGAQLSSKVTVKAEEEIKTMRVDERKIDNLTNLIGELVVVRNTYEYLLNSLINLFELNRQILRAFKDNLYQFTRLSYSLQEGVMSLRMIPIKNVFQRFHRAVRDIARKQGKLIKFITEGEETEIDKKVADMLSDPLIHLVRNACDHGIEPPDERKAKGKPEEGTVILNAFQEGSNLIIKVIDDGKGIDRKKLFEKAKERGFSFQSPDDPELLNVIFMPGFSTKEKATDISGRGVGMDVVKTTVESLGGKVYISSEKDWGTEVTLVIPTSIGITSALLIEENNKIFAIPIDYVLETLKIPASKIRRIHDRIGIYYRGSILPCEKLINLLYQKERTFRLGYDEDIEVPIIVLKTRNGSFGVLIDKLYKKTEIAIKPVPETLSNIEIISGVSIMGDGKVVLVLNPEKLV</sequence>
<evidence type="ECO:0000256" key="6">
    <source>
        <dbReference type="ARBA" id="ARBA00022679"/>
    </source>
</evidence>
<dbReference type="SUPFAM" id="SSF160246">
    <property type="entry name" value="EspE N-terminal domain-like"/>
    <property type="match status" value="1"/>
</dbReference>
<dbReference type="SUPFAM" id="SSF47384">
    <property type="entry name" value="Homodimeric domain of signal transducing histidine kinase"/>
    <property type="match status" value="1"/>
</dbReference>
<dbReference type="InterPro" id="IPR005467">
    <property type="entry name" value="His_kinase_dom"/>
</dbReference>
<accession>A0AAE3P4M5</accession>
<dbReference type="SMART" id="SM00260">
    <property type="entry name" value="CheW"/>
    <property type="match status" value="1"/>
</dbReference>
<keyword evidence="5 12" id="KW-0597">Phosphoprotein</keyword>
<dbReference type="InterPro" id="IPR051315">
    <property type="entry name" value="Bact_Chemotaxis_CheA"/>
</dbReference>
<dbReference type="InterPro" id="IPR037257">
    <property type="entry name" value="T2SS_E_N_sf"/>
</dbReference>
<keyword evidence="9" id="KW-0067">ATP-binding</keyword>
<dbReference type="InterPro" id="IPR037006">
    <property type="entry name" value="CheA-like_homodim_sf"/>
</dbReference>
<dbReference type="InterPro" id="IPR004358">
    <property type="entry name" value="Sig_transdc_His_kin-like_C"/>
</dbReference>
<dbReference type="SMART" id="SM00073">
    <property type="entry name" value="HPT"/>
    <property type="match status" value="2"/>
</dbReference>
<keyword evidence="7" id="KW-0547">Nucleotide-binding</keyword>
<evidence type="ECO:0000256" key="10">
    <source>
        <dbReference type="ARBA" id="ARBA00023012"/>
    </source>
</evidence>
<dbReference type="InterPro" id="IPR003594">
    <property type="entry name" value="HATPase_dom"/>
</dbReference>
<evidence type="ECO:0000256" key="7">
    <source>
        <dbReference type="ARBA" id="ARBA00022741"/>
    </source>
</evidence>
<dbReference type="Pfam" id="PF02518">
    <property type="entry name" value="HATPase_c"/>
    <property type="match status" value="1"/>
</dbReference>
<comment type="function">
    <text evidence="11">Involved in the transmission of sensory signals from the chemoreceptors to the flagellar motors. CheA is autophosphorylated; it can transfer its phosphate group to either CheB or CheY.</text>
</comment>
<dbReference type="PROSITE" id="PS50851">
    <property type="entry name" value="CHEW"/>
    <property type="match status" value="1"/>
</dbReference>
<reference evidence="16" key="1">
    <citation type="submission" date="2022-11" db="EMBL/GenBank/DDBJ databases">
        <title>Candidatus Alkanophaga archaea from heated hydrothermal vent sediment oxidize petroleum alkanes.</title>
        <authorList>
            <person name="Zehnle H."/>
            <person name="Laso-Perez R."/>
            <person name="Lipp J."/>
            <person name="Teske A."/>
            <person name="Wegener G."/>
        </authorList>
    </citation>
    <scope>NUCLEOTIDE SEQUENCE</scope>
    <source>
        <strain evidence="16">MCA70</strain>
    </source>
</reference>
<dbReference type="PANTHER" id="PTHR43395">
    <property type="entry name" value="SENSOR HISTIDINE KINASE CHEA"/>
    <property type="match status" value="1"/>
</dbReference>
<dbReference type="Proteomes" id="UP001144110">
    <property type="component" value="Unassembled WGS sequence"/>
</dbReference>